<dbReference type="Gene3D" id="3.40.630.30">
    <property type="match status" value="1"/>
</dbReference>
<evidence type="ECO:0000259" key="1">
    <source>
        <dbReference type="PROSITE" id="PS51186"/>
    </source>
</evidence>
<dbReference type="Pfam" id="PF13508">
    <property type="entry name" value="Acetyltransf_7"/>
    <property type="match status" value="1"/>
</dbReference>
<dbReference type="OMA" id="YVFRYMK"/>
<dbReference type="EMBL" id="NCSJ02000363">
    <property type="protein sequence ID" value="RFU25109.1"/>
    <property type="molecule type" value="Genomic_DNA"/>
</dbReference>
<sequence>MASSFPITIQPATYADIPALAQISGDSFEEDRHTQMKGQGKKPYNMYEIALTNIAHYLSSEKCVVLKAVDDATGDAVGWSCWGFRGFEAAKIPTLDPRQPKENNLSKPFFKDEIAKPEVVGQDKEEEVKEDSVRQLEAMTDADMKQWMEKLMPPGTECMFVVSLSVAPKFQARGIGSRLLEWGTDMADKFRVFIWVHSSESAWTTYAKHGFEIVGTLDVDLDAWAPKPPPTEEGPGAIWGHYVFRYMKRPSKVTRE</sequence>
<feature type="non-terminal residue" evidence="2">
    <location>
        <position position="256"/>
    </location>
</feature>
<proteinExistence type="predicted"/>
<organism evidence="2 3">
    <name type="scientific">Scytalidium lignicola</name>
    <name type="common">Hyphomycete</name>
    <dbReference type="NCBI Taxonomy" id="5539"/>
    <lineage>
        <taxon>Eukaryota</taxon>
        <taxon>Fungi</taxon>
        <taxon>Dikarya</taxon>
        <taxon>Ascomycota</taxon>
        <taxon>Pezizomycotina</taxon>
        <taxon>Leotiomycetes</taxon>
        <taxon>Leotiomycetes incertae sedis</taxon>
        <taxon>Scytalidium</taxon>
    </lineage>
</organism>
<dbReference type="Proteomes" id="UP000258309">
    <property type="component" value="Unassembled WGS sequence"/>
</dbReference>
<dbReference type="SUPFAM" id="SSF55729">
    <property type="entry name" value="Acyl-CoA N-acyltransferases (Nat)"/>
    <property type="match status" value="1"/>
</dbReference>
<dbReference type="PANTHER" id="PTHR42791">
    <property type="entry name" value="GNAT FAMILY ACETYLTRANSFERASE"/>
    <property type="match status" value="1"/>
</dbReference>
<dbReference type="GO" id="GO:0016747">
    <property type="term" value="F:acyltransferase activity, transferring groups other than amino-acyl groups"/>
    <property type="evidence" value="ECO:0007669"/>
    <property type="project" value="InterPro"/>
</dbReference>
<name>A0A3E2GVH0_SCYLI</name>
<accession>A0A3E2GVH0</accession>
<reference evidence="2 3" key="1">
    <citation type="submission" date="2018-05" db="EMBL/GenBank/DDBJ databases">
        <title>Draft genome sequence of Scytalidium lignicola DSM 105466, a ubiquitous saprotrophic fungus.</title>
        <authorList>
            <person name="Buettner E."/>
            <person name="Gebauer A.M."/>
            <person name="Hofrichter M."/>
            <person name="Liers C."/>
            <person name="Kellner H."/>
        </authorList>
    </citation>
    <scope>NUCLEOTIDE SEQUENCE [LARGE SCALE GENOMIC DNA]</scope>
    <source>
        <strain evidence="2 3">DSM 105466</strain>
    </source>
</reference>
<dbReference type="AlphaFoldDB" id="A0A3E2GVH0"/>
<protein>
    <recommendedName>
        <fullName evidence="1">N-acetyltransferase domain-containing protein</fullName>
    </recommendedName>
</protein>
<dbReference type="CDD" id="cd04301">
    <property type="entry name" value="NAT_SF"/>
    <property type="match status" value="1"/>
</dbReference>
<evidence type="ECO:0000313" key="2">
    <source>
        <dbReference type="EMBL" id="RFU25109.1"/>
    </source>
</evidence>
<gene>
    <name evidence="2" type="ORF">B7463_g11231</name>
</gene>
<comment type="caution">
    <text evidence="2">The sequence shown here is derived from an EMBL/GenBank/DDBJ whole genome shotgun (WGS) entry which is preliminary data.</text>
</comment>
<feature type="non-terminal residue" evidence="2">
    <location>
        <position position="1"/>
    </location>
</feature>
<dbReference type="STRING" id="5539.A0A3E2GVH0"/>
<feature type="domain" description="N-acetyltransferase" evidence="1">
    <location>
        <begin position="95"/>
        <end position="230"/>
    </location>
</feature>
<dbReference type="InterPro" id="IPR016181">
    <property type="entry name" value="Acyl_CoA_acyltransferase"/>
</dbReference>
<keyword evidence="3" id="KW-1185">Reference proteome</keyword>
<dbReference type="PROSITE" id="PS51186">
    <property type="entry name" value="GNAT"/>
    <property type="match status" value="1"/>
</dbReference>
<evidence type="ECO:0000313" key="3">
    <source>
        <dbReference type="Proteomes" id="UP000258309"/>
    </source>
</evidence>
<dbReference type="OrthoDB" id="410198at2759"/>
<dbReference type="InterPro" id="IPR052523">
    <property type="entry name" value="Trichothecene_AcTrans"/>
</dbReference>
<dbReference type="PANTHER" id="PTHR42791:SF2">
    <property type="entry name" value="N-ACETYLTRANSFERASE DOMAIN-CONTAINING PROTEIN"/>
    <property type="match status" value="1"/>
</dbReference>
<dbReference type="InterPro" id="IPR000182">
    <property type="entry name" value="GNAT_dom"/>
</dbReference>